<dbReference type="PANTHER" id="PTHR12281">
    <property type="entry name" value="RP42 RELATED"/>
    <property type="match status" value="1"/>
</dbReference>
<comment type="caution">
    <text evidence="3">The sequence shown here is derived from an EMBL/GenBank/DDBJ whole genome shotgun (WGS) entry which is preliminary data.</text>
</comment>
<dbReference type="InterPro" id="IPR042460">
    <property type="entry name" value="DCN1-like_PONY"/>
</dbReference>
<sequence>MVDKKFDTEVAQFCSITGASTRDARKFVEHYKRLDIAMDAYYNNPNQFRSKSSSTSNAPSTTKIEALFQNYKDPDGDEITIDGTIKLCSDLGVDPEDVVLLAIAYELKSPRVGEWTRKGWVDGWKAIGADSIPAMQEALQRLREKLASDSVYFKSVYAHTFDFARSEGQRSLGLETAQAFWDLLLTHGFSGRALTTSNAREGNDDVDMDGKVSGWKEEYTKWWFEFLTEKKLKGISKDTWLMFLDFVRSIDADFSNYDENAAWPSTIDDFVEYAREKLKSRA</sequence>
<evidence type="ECO:0000313" key="4">
    <source>
        <dbReference type="Proteomes" id="UP000284842"/>
    </source>
</evidence>
<keyword evidence="4" id="KW-1185">Reference proteome</keyword>
<dbReference type="FunCoup" id="A0A409YH12">
    <property type="interactions" value="154"/>
</dbReference>
<dbReference type="InterPro" id="IPR014764">
    <property type="entry name" value="DCN-prot"/>
</dbReference>
<dbReference type="PROSITE" id="PS51229">
    <property type="entry name" value="DCUN1"/>
    <property type="match status" value="1"/>
</dbReference>
<dbReference type="InParanoid" id="A0A409YH12"/>
<dbReference type="AlphaFoldDB" id="A0A409YH12"/>
<protein>
    <recommendedName>
        <fullName evidence="1">Defective in cullin neddylation protein</fullName>
    </recommendedName>
</protein>
<evidence type="ECO:0000313" key="3">
    <source>
        <dbReference type="EMBL" id="PPR02288.1"/>
    </source>
</evidence>
<dbReference type="GO" id="GO:0032182">
    <property type="term" value="F:ubiquitin-like protein binding"/>
    <property type="evidence" value="ECO:0007669"/>
    <property type="project" value="TreeGrafter"/>
</dbReference>
<dbReference type="InterPro" id="IPR005176">
    <property type="entry name" value="PONY_dom"/>
</dbReference>
<accession>A0A409YH12</accession>
<dbReference type="OrthoDB" id="27198at2759"/>
<name>A0A409YH12_9AGAR</name>
<dbReference type="STRING" id="181874.A0A409YH12"/>
<dbReference type="Gene3D" id="1.10.238.200">
    <property type="entry name" value="Cullin, PONY binding domain"/>
    <property type="match status" value="1"/>
</dbReference>
<proteinExistence type="predicted"/>
<evidence type="ECO:0000256" key="1">
    <source>
        <dbReference type="RuleBase" id="RU410713"/>
    </source>
</evidence>
<dbReference type="EMBL" id="NHTK01001177">
    <property type="protein sequence ID" value="PPR02288.1"/>
    <property type="molecule type" value="Genomic_DNA"/>
</dbReference>
<dbReference type="PANTHER" id="PTHR12281:SF31">
    <property type="entry name" value="DCN1-LIKE PROTEIN 3"/>
    <property type="match status" value="1"/>
</dbReference>
<dbReference type="GO" id="GO:0000151">
    <property type="term" value="C:ubiquitin ligase complex"/>
    <property type="evidence" value="ECO:0007669"/>
    <property type="project" value="TreeGrafter"/>
</dbReference>
<dbReference type="GO" id="GO:0097602">
    <property type="term" value="F:cullin family protein binding"/>
    <property type="evidence" value="ECO:0007669"/>
    <property type="project" value="TreeGrafter"/>
</dbReference>
<evidence type="ECO:0000259" key="2">
    <source>
        <dbReference type="PROSITE" id="PS51229"/>
    </source>
</evidence>
<comment type="function">
    <text evidence="1">Neddylation of cullins play an essential role in the regulation of SCF-type complexes activity.</text>
</comment>
<reference evidence="3 4" key="1">
    <citation type="journal article" date="2018" name="Evol. Lett.">
        <title>Horizontal gene cluster transfer increased hallucinogenic mushroom diversity.</title>
        <authorList>
            <person name="Reynolds H.T."/>
            <person name="Vijayakumar V."/>
            <person name="Gluck-Thaler E."/>
            <person name="Korotkin H.B."/>
            <person name="Matheny P.B."/>
            <person name="Slot J.C."/>
        </authorList>
    </citation>
    <scope>NUCLEOTIDE SEQUENCE [LARGE SCALE GENOMIC DNA]</scope>
    <source>
        <strain evidence="3 4">2629</strain>
    </source>
</reference>
<gene>
    <name evidence="3" type="ORF">CVT24_011626</name>
</gene>
<dbReference type="Gene3D" id="1.10.238.10">
    <property type="entry name" value="EF-hand"/>
    <property type="match status" value="1"/>
</dbReference>
<dbReference type="Pfam" id="PF03556">
    <property type="entry name" value="Cullin_binding"/>
    <property type="match status" value="1"/>
</dbReference>
<feature type="domain" description="DCUN1" evidence="2">
    <location>
        <begin position="59"/>
        <end position="275"/>
    </location>
</feature>
<organism evidence="3 4">
    <name type="scientific">Panaeolus cyanescens</name>
    <dbReference type="NCBI Taxonomy" id="181874"/>
    <lineage>
        <taxon>Eukaryota</taxon>
        <taxon>Fungi</taxon>
        <taxon>Dikarya</taxon>
        <taxon>Basidiomycota</taxon>
        <taxon>Agaricomycotina</taxon>
        <taxon>Agaricomycetes</taxon>
        <taxon>Agaricomycetidae</taxon>
        <taxon>Agaricales</taxon>
        <taxon>Agaricineae</taxon>
        <taxon>Galeropsidaceae</taxon>
        <taxon>Panaeolus</taxon>
    </lineage>
</organism>
<dbReference type="GO" id="GO:0045116">
    <property type="term" value="P:protein neddylation"/>
    <property type="evidence" value="ECO:0007669"/>
    <property type="project" value="TreeGrafter"/>
</dbReference>
<dbReference type="Pfam" id="PF14555">
    <property type="entry name" value="UBA_4"/>
    <property type="match status" value="1"/>
</dbReference>
<dbReference type="Proteomes" id="UP000284842">
    <property type="component" value="Unassembled WGS sequence"/>
</dbReference>
<dbReference type="GO" id="GO:0031624">
    <property type="term" value="F:ubiquitin conjugating enzyme binding"/>
    <property type="evidence" value="ECO:0007669"/>
    <property type="project" value="TreeGrafter"/>
</dbReference>